<evidence type="ECO:0000313" key="10">
    <source>
        <dbReference type="EMBL" id="ODM87071.1"/>
    </source>
</evidence>
<evidence type="ECO:0000256" key="6">
    <source>
        <dbReference type="ARBA" id="ARBA00023240"/>
    </source>
</evidence>
<keyword evidence="8" id="KW-0732">Signal</keyword>
<keyword evidence="6" id="KW-1199">Hemostasis impairing toxin</keyword>
<evidence type="ECO:0000256" key="3">
    <source>
        <dbReference type="ARBA" id="ARBA00022690"/>
    </source>
</evidence>
<keyword evidence="5" id="KW-1015">Disulfide bond</keyword>
<dbReference type="AlphaFoldDB" id="A0A1D2M2C8"/>
<dbReference type="EMBL" id="LJIJ01006224">
    <property type="protein sequence ID" value="ODM87071.1"/>
    <property type="molecule type" value="Genomic_DNA"/>
</dbReference>
<evidence type="ECO:0000256" key="7">
    <source>
        <dbReference type="ARBA" id="ARBA00034146"/>
    </source>
</evidence>
<feature type="chain" id="PRO_5008903403" evidence="8">
    <location>
        <begin position="20"/>
        <end position="86"/>
    </location>
</feature>
<evidence type="ECO:0000259" key="9">
    <source>
        <dbReference type="PROSITE" id="PS50279"/>
    </source>
</evidence>
<evidence type="ECO:0000313" key="11">
    <source>
        <dbReference type="Proteomes" id="UP000094527"/>
    </source>
</evidence>
<evidence type="ECO:0000256" key="8">
    <source>
        <dbReference type="SAM" id="SignalP"/>
    </source>
</evidence>
<sequence length="86" mass="9689">MSIAIFILLVGILSDDVLAGALKFPCTAVKRPGPCMSRIQRWWYNSKTRKCEEFTYGGCGANSNNHETKEVCEALCKKSRKPKKYT</sequence>
<dbReference type="SMART" id="SM00131">
    <property type="entry name" value="KU"/>
    <property type="match status" value="1"/>
</dbReference>
<keyword evidence="3" id="KW-0646">Protease inhibitor</keyword>
<comment type="caution">
    <text evidence="10">The sequence shown here is derived from an EMBL/GenBank/DDBJ whole genome shotgun (WGS) entry which is preliminary data.</text>
</comment>
<feature type="domain" description="BPTI/Kunitz inhibitor" evidence="9">
    <location>
        <begin position="26"/>
        <end position="76"/>
    </location>
</feature>
<dbReference type="InterPro" id="IPR036880">
    <property type="entry name" value="Kunitz_BPTI_sf"/>
</dbReference>
<keyword evidence="11" id="KW-1185">Reference proteome</keyword>
<name>A0A1D2M2C8_ORCCI</name>
<keyword evidence="6" id="KW-0800">Toxin</keyword>
<dbReference type="STRING" id="48709.A0A1D2M2C8"/>
<keyword evidence="7" id="KW-1203">Blood coagulation cascade inhibiting toxin</keyword>
<dbReference type="Pfam" id="PF00014">
    <property type="entry name" value="Kunitz_BPTI"/>
    <property type="match status" value="1"/>
</dbReference>
<dbReference type="OMA" id="NNHETKE"/>
<reference evidence="10 11" key="1">
    <citation type="journal article" date="2016" name="Genome Biol. Evol.">
        <title>Gene Family Evolution Reflects Adaptation to Soil Environmental Stressors in the Genome of the Collembolan Orchesella cincta.</title>
        <authorList>
            <person name="Faddeeva-Vakhrusheva A."/>
            <person name="Derks M.F."/>
            <person name="Anvar S.Y."/>
            <person name="Agamennone V."/>
            <person name="Suring W."/>
            <person name="Smit S."/>
            <person name="van Straalen N.M."/>
            <person name="Roelofs D."/>
        </authorList>
    </citation>
    <scope>NUCLEOTIDE SEQUENCE [LARGE SCALE GENOMIC DNA]</scope>
    <source>
        <tissue evidence="10">Mixed pool</tissue>
    </source>
</reference>
<dbReference type="GO" id="GO:0005615">
    <property type="term" value="C:extracellular space"/>
    <property type="evidence" value="ECO:0007669"/>
    <property type="project" value="TreeGrafter"/>
</dbReference>
<dbReference type="Proteomes" id="UP000094527">
    <property type="component" value="Unassembled WGS sequence"/>
</dbReference>
<dbReference type="SUPFAM" id="SSF57362">
    <property type="entry name" value="BPTI-like"/>
    <property type="match status" value="1"/>
</dbReference>
<dbReference type="InterPro" id="IPR050098">
    <property type="entry name" value="TFPI/VKTCI-like"/>
</dbReference>
<dbReference type="PANTHER" id="PTHR10083:SF376">
    <property type="entry name" value="SERINE PEPTIDASE INHIBITOR, KUNITZ TYPE, 3"/>
    <property type="match status" value="1"/>
</dbReference>
<protein>
    <submittedName>
        <fullName evidence="10">WAP four-disulfide core domain protein 6B</fullName>
    </submittedName>
</protein>
<evidence type="ECO:0000256" key="1">
    <source>
        <dbReference type="ARBA" id="ARBA00004613"/>
    </source>
</evidence>
<evidence type="ECO:0000256" key="4">
    <source>
        <dbReference type="ARBA" id="ARBA00022900"/>
    </source>
</evidence>
<keyword evidence="4" id="KW-0722">Serine protease inhibitor</keyword>
<dbReference type="InterPro" id="IPR002223">
    <property type="entry name" value="Kunitz_BPTI"/>
</dbReference>
<comment type="subcellular location">
    <subcellularLocation>
        <location evidence="1">Secreted</location>
    </subcellularLocation>
</comment>
<accession>A0A1D2M2C8</accession>
<dbReference type="OrthoDB" id="4473401at2759"/>
<proteinExistence type="predicted"/>
<organism evidence="10 11">
    <name type="scientific">Orchesella cincta</name>
    <name type="common">Springtail</name>
    <name type="synonym">Podura cincta</name>
    <dbReference type="NCBI Taxonomy" id="48709"/>
    <lineage>
        <taxon>Eukaryota</taxon>
        <taxon>Metazoa</taxon>
        <taxon>Ecdysozoa</taxon>
        <taxon>Arthropoda</taxon>
        <taxon>Hexapoda</taxon>
        <taxon>Collembola</taxon>
        <taxon>Entomobryomorpha</taxon>
        <taxon>Entomobryoidea</taxon>
        <taxon>Orchesellidae</taxon>
        <taxon>Orchesellinae</taxon>
        <taxon>Orchesella</taxon>
    </lineage>
</organism>
<feature type="signal peptide" evidence="8">
    <location>
        <begin position="1"/>
        <end position="19"/>
    </location>
</feature>
<dbReference type="GO" id="GO:0004867">
    <property type="term" value="F:serine-type endopeptidase inhibitor activity"/>
    <property type="evidence" value="ECO:0007669"/>
    <property type="project" value="UniProtKB-KW"/>
</dbReference>
<dbReference type="CDD" id="cd00109">
    <property type="entry name" value="Kunitz-type"/>
    <property type="match status" value="1"/>
</dbReference>
<gene>
    <name evidence="10" type="ORF">Ocin01_19610</name>
</gene>
<evidence type="ECO:0000256" key="2">
    <source>
        <dbReference type="ARBA" id="ARBA00022525"/>
    </source>
</evidence>
<dbReference type="Gene3D" id="4.10.410.10">
    <property type="entry name" value="Pancreatic trypsin inhibitor Kunitz domain"/>
    <property type="match status" value="1"/>
</dbReference>
<dbReference type="PROSITE" id="PS50279">
    <property type="entry name" value="BPTI_KUNITZ_2"/>
    <property type="match status" value="1"/>
</dbReference>
<keyword evidence="2" id="KW-0964">Secreted</keyword>
<evidence type="ECO:0000256" key="5">
    <source>
        <dbReference type="ARBA" id="ARBA00023157"/>
    </source>
</evidence>
<dbReference type="PRINTS" id="PR00759">
    <property type="entry name" value="BASICPTASE"/>
</dbReference>
<dbReference type="PANTHER" id="PTHR10083">
    <property type="entry name" value="KUNITZ-TYPE PROTEASE INHIBITOR-RELATED"/>
    <property type="match status" value="1"/>
</dbReference>